<feature type="transmembrane region" description="Helical" evidence="6">
    <location>
        <begin position="169"/>
        <end position="191"/>
    </location>
</feature>
<comment type="subcellular location">
    <subcellularLocation>
        <location evidence="1">Membrane</location>
        <topology evidence="1">Multi-pass membrane protein</topology>
    </subcellularLocation>
</comment>
<dbReference type="Pfam" id="PF07690">
    <property type="entry name" value="MFS_1"/>
    <property type="match status" value="1"/>
</dbReference>
<reference evidence="7 8" key="1">
    <citation type="journal article" date="2019" name="Genome Biol. Evol.">
        <title>Genomic Plasticity Mediated by Transposable Elements in the Plant Pathogenic Fungus Colletotrichum higginsianum.</title>
        <authorList>
            <person name="Tsushima A."/>
            <person name="Gan P."/>
            <person name="Kumakura N."/>
            <person name="Narusaka M."/>
            <person name="Takano Y."/>
            <person name="Narusaka Y."/>
            <person name="Shirasu K."/>
        </authorList>
    </citation>
    <scope>NUCLEOTIDE SEQUENCE [LARGE SCALE GENOMIC DNA]</scope>
    <source>
        <strain evidence="7 8">MAFF305635-RFP</strain>
    </source>
</reference>
<evidence type="ECO:0000313" key="7">
    <source>
        <dbReference type="EMBL" id="TIC91097.1"/>
    </source>
</evidence>
<dbReference type="OrthoDB" id="3026777at2759"/>
<protein>
    <submittedName>
        <fullName evidence="7">Efflux pump ustT</fullName>
    </submittedName>
</protein>
<feature type="compositionally biased region" description="Polar residues" evidence="5">
    <location>
        <begin position="20"/>
        <end position="32"/>
    </location>
</feature>
<dbReference type="GO" id="GO:0016020">
    <property type="term" value="C:membrane"/>
    <property type="evidence" value="ECO:0007669"/>
    <property type="project" value="UniProtKB-SubCell"/>
</dbReference>
<feature type="transmembrane region" description="Helical" evidence="6">
    <location>
        <begin position="499"/>
        <end position="523"/>
    </location>
</feature>
<feature type="transmembrane region" description="Helical" evidence="6">
    <location>
        <begin position="233"/>
        <end position="255"/>
    </location>
</feature>
<dbReference type="InterPro" id="IPR036259">
    <property type="entry name" value="MFS_trans_sf"/>
</dbReference>
<dbReference type="SUPFAM" id="SSF103473">
    <property type="entry name" value="MFS general substrate transporter"/>
    <property type="match status" value="1"/>
</dbReference>
<sequence length="547" mass="58120">MPPHTDPVSDDDTIIGDATPSRTSTDAHNATEFTPLIAGDSSKRPGAGRSRTDSLLNAAAIHVPKVHNADAIAAIFCAIIVLGAGASGLWVIPITRQVEDIVCREYYGVLHSEHGGPIDEARCKEDAIQSKVAMLFAVYSALQASIGAAAAFPWGIVADRFGRKWVFSMAVLGIVLGQLWFLVVCAFPRTIPLKAMWLGPFLLVIGGGNAVLPAVVFSMLSDITTSENRAKKFMAVHLSSMAGNLFAPAVAGWMMERTGPWVVEWISLTGFATLFFTIHLIPETKTAAQVLPDPIADEPEAESPVVGTIQHTLHRLRESLSLLASPSLVMLLVATLSSYPVVLSTLQFMTIFASKRYHVSLSQTGYLLSLYGLGVFFTIVAILPGVSKLLASPKTPEPLRFTDDNRRDLFLARVSSVALLLGALSMAASPTIGAFIGGLAILSLGSGWGSYVRSLCAVYVDAAHRTRLYSIISVVETVGMTFTEPMLAGLFGLGMRLGGLWIGLPYVGVAGFCIAALGLLLFVRLPPPEGKGAHASGDDAGAEPRAH</sequence>
<feature type="transmembrane region" description="Helical" evidence="6">
    <location>
        <begin position="71"/>
        <end position="92"/>
    </location>
</feature>
<dbReference type="PANTHER" id="PTHR23507:SF1">
    <property type="entry name" value="FI18259P1-RELATED"/>
    <property type="match status" value="1"/>
</dbReference>
<dbReference type="Gene3D" id="1.20.1250.20">
    <property type="entry name" value="MFS general substrate transporter like domains"/>
    <property type="match status" value="2"/>
</dbReference>
<dbReference type="Proteomes" id="UP000305883">
    <property type="component" value="Unassembled WGS sequence"/>
</dbReference>
<feature type="transmembrane region" description="Helical" evidence="6">
    <location>
        <begin position="320"/>
        <end position="346"/>
    </location>
</feature>
<dbReference type="PANTHER" id="PTHR23507">
    <property type="entry name" value="ZGC:174356"/>
    <property type="match status" value="1"/>
</dbReference>
<proteinExistence type="predicted"/>
<gene>
    <name evidence="7" type="ORF">CH35J_011277</name>
</gene>
<feature type="transmembrane region" description="Helical" evidence="6">
    <location>
        <begin position="434"/>
        <end position="456"/>
    </location>
</feature>
<feature type="transmembrane region" description="Helical" evidence="6">
    <location>
        <begin position="197"/>
        <end position="221"/>
    </location>
</feature>
<dbReference type="EMBL" id="MWPZ01000010">
    <property type="protein sequence ID" value="TIC91097.1"/>
    <property type="molecule type" value="Genomic_DNA"/>
</dbReference>
<evidence type="ECO:0000256" key="4">
    <source>
        <dbReference type="ARBA" id="ARBA00023136"/>
    </source>
</evidence>
<accession>A0A4T0VGT8</accession>
<keyword evidence="2 6" id="KW-0812">Transmembrane</keyword>
<keyword evidence="3 6" id="KW-1133">Transmembrane helix</keyword>
<dbReference type="GO" id="GO:0022857">
    <property type="term" value="F:transmembrane transporter activity"/>
    <property type="evidence" value="ECO:0007669"/>
    <property type="project" value="InterPro"/>
</dbReference>
<keyword evidence="4 6" id="KW-0472">Membrane</keyword>
<dbReference type="AlphaFoldDB" id="A0A4T0VGT8"/>
<organism evidence="7 8">
    <name type="scientific">Colletotrichum higginsianum</name>
    <dbReference type="NCBI Taxonomy" id="80884"/>
    <lineage>
        <taxon>Eukaryota</taxon>
        <taxon>Fungi</taxon>
        <taxon>Dikarya</taxon>
        <taxon>Ascomycota</taxon>
        <taxon>Pezizomycotina</taxon>
        <taxon>Sordariomycetes</taxon>
        <taxon>Hypocreomycetidae</taxon>
        <taxon>Glomerellales</taxon>
        <taxon>Glomerellaceae</taxon>
        <taxon>Colletotrichum</taxon>
        <taxon>Colletotrichum destructivum species complex</taxon>
    </lineage>
</organism>
<feature type="transmembrane region" description="Helical" evidence="6">
    <location>
        <begin position="468"/>
        <end position="493"/>
    </location>
</feature>
<comment type="caution">
    <text evidence="7">The sequence shown here is derived from an EMBL/GenBank/DDBJ whole genome shotgun (WGS) entry which is preliminary data.</text>
</comment>
<evidence type="ECO:0000256" key="3">
    <source>
        <dbReference type="ARBA" id="ARBA00022989"/>
    </source>
</evidence>
<evidence type="ECO:0000256" key="6">
    <source>
        <dbReference type="SAM" id="Phobius"/>
    </source>
</evidence>
<name>A0A4T0VGT8_9PEZI</name>
<evidence type="ECO:0000313" key="8">
    <source>
        <dbReference type="Proteomes" id="UP000305883"/>
    </source>
</evidence>
<evidence type="ECO:0000256" key="1">
    <source>
        <dbReference type="ARBA" id="ARBA00004141"/>
    </source>
</evidence>
<evidence type="ECO:0000256" key="5">
    <source>
        <dbReference type="SAM" id="MobiDB-lite"/>
    </source>
</evidence>
<feature type="region of interest" description="Disordered" evidence="5">
    <location>
        <begin position="1"/>
        <end position="50"/>
    </location>
</feature>
<dbReference type="InterPro" id="IPR011701">
    <property type="entry name" value="MFS"/>
</dbReference>
<feature type="transmembrane region" description="Helical" evidence="6">
    <location>
        <begin position="261"/>
        <end position="281"/>
    </location>
</feature>
<evidence type="ECO:0000256" key="2">
    <source>
        <dbReference type="ARBA" id="ARBA00022692"/>
    </source>
</evidence>
<feature type="transmembrane region" description="Helical" evidence="6">
    <location>
        <begin position="366"/>
        <end position="390"/>
    </location>
</feature>
<feature type="transmembrane region" description="Helical" evidence="6">
    <location>
        <begin position="136"/>
        <end position="157"/>
    </location>
</feature>